<feature type="domain" description="TadE-like" evidence="3">
    <location>
        <begin position="11"/>
        <end position="53"/>
    </location>
</feature>
<evidence type="ECO:0000313" key="5">
    <source>
        <dbReference type="Proteomes" id="UP000052268"/>
    </source>
</evidence>
<dbReference type="PATRIC" id="fig|1114963.3.peg.1089"/>
<keyword evidence="2" id="KW-1133">Transmembrane helix</keyword>
<keyword evidence="2" id="KW-0812">Transmembrane</keyword>
<comment type="caution">
    <text evidence="4">The sequence shown here is derived from an EMBL/GenBank/DDBJ whole genome shotgun (WGS) entry which is preliminary data.</text>
</comment>
<dbReference type="Pfam" id="PF07811">
    <property type="entry name" value="TadE"/>
    <property type="match status" value="1"/>
</dbReference>
<reference evidence="4 5" key="1">
    <citation type="journal article" date="2015" name="G3 (Bethesda)">
        <title>Insights into Ongoing Evolution of the Hexachlorocyclohexane Catabolic Pathway from Comparative Genomics of Ten Sphingomonadaceae Strains.</title>
        <authorList>
            <person name="Pearce S.L."/>
            <person name="Oakeshott J.G."/>
            <person name="Pandey G."/>
        </authorList>
    </citation>
    <scope>NUCLEOTIDE SEQUENCE [LARGE SCALE GENOMIC DNA]</scope>
    <source>
        <strain evidence="4 5">LL02</strain>
    </source>
</reference>
<accession>A0A0J8AZX6</accession>
<dbReference type="AlphaFoldDB" id="A0A0J8AZX6"/>
<keyword evidence="5" id="KW-1185">Reference proteome</keyword>
<evidence type="ECO:0000313" key="4">
    <source>
        <dbReference type="EMBL" id="KMS59700.1"/>
    </source>
</evidence>
<protein>
    <submittedName>
        <fullName evidence="4">Pilus assembly protein TadE</fullName>
    </submittedName>
</protein>
<sequence>MLRGFRGDRRGVTAIEFAVTAPVLFMLLIGIYDMGHMAYLNAVLHGAVNQAARIGALEIADTTKADNYVTGLVQGVAPGATVTSKRVSYYDFADIKRAEAWNDKNGNGTCDNSESYTDENKNGRWDVDVGTTDNGGANDVVLYTVTVTYTPIFVNPFVSNAKNARTLIASAVSKNQPYALQEKYGSAAGICS</sequence>
<proteinExistence type="predicted"/>
<feature type="region of interest" description="Disordered" evidence="1">
    <location>
        <begin position="103"/>
        <end position="122"/>
    </location>
</feature>
<evidence type="ECO:0000259" key="3">
    <source>
        <dbReference type="Pfam" id="PF07811"/>
    </source>
</evidence>
<dbReference type="Proteomes" id="UP000052268">
    <property type="component" value="Unassembled WGS sequence"/>
</dbReference>
<organism evidence="4 5">
    <name type="scientific">Novosphingobium barchaimii LL02</name>
    <dbReference type="NCBI Taxonomy" id="1114963"/>
    <lineage>
        <taxon>Bacteria</taxon>
        <taxon>Pseudomonadati</taxon>
        <taxon>Pseudomonadota</taxon>
        <taxon>Alphaproteobacteria</taxon>
        <taxon>Sphingomonadales</taxon>
        <taxon>Sphingomonadaceae</taxon>
        <taxon>Novosphingobium</taxon>
    </lineage>
</organism>
<name>A0A0J8AZX6_9SPHN</name>
<dbReference type="EMBL" id="JACU01000002">
    <property type="protein sequence ID" value="KMS59700.1"/>
    <property type="molecule type" value="Genomic_DNA"/>
</dbReference>
<feature type="transmembrane region" description="Helical" evidence="2">
    <location>
        <begin position="12"/>
        <end position="32"/>
    </location>
</feature>
<feature type="compositionally biased region" description="Polar residues" evidence="1">
    <location>
        <begin position="104"/>
        <end position="115"/>
    </location>
</feature>
<keyword evidence="2" id="KW-0472">Membrane</keyword>
<evidence type="ECO:0000256" key="2">
    <source>
        <dbReference type="SAM" id="Phobius"/>
    </source>
</evidence>
<evidence type="ECO:0000256" key="1">
    <source>
        <dbReference type="SAM" id="MobiDB-lite"/>
    </source>
</evidence>
<gene>
    <name evidence="4" type="ORF">V474_10915</name>
</gene>
<dbReference type="InterPro" id="IPR012495">
    <property type="entry name" value="TadE-like_dom"/>
</dbReference>